<evidence type="ECO:0000313" key="1">
    <source>
        <dbReference type="EMBL" id="KDP24981.1"/>
    </source>
</evidence>
<evidence type="ECO:0000313" key="2">
    <source>
        <dbReference type="Proteomes" id="UP000027138"/>
    </source>
</evidence>
<gene>
    <name evidence="1" type="ORF">JCGZ_24319</name>
</gene>
<sequence>MVRLPKGSSSDEDIQVLIDQSEDENAEAIDSGVDEVKGRKEKIRIADVPSDIDEGELLDICSMYDVTPEYKLKWLLRRRGSQSYPKVAKAMKKKVEEESSDKEMPLVVLNPPSIDASTTLEIAPAEHMPSSPSIEPSRKRPQEVIFLVPPPLPFKANDALDIRAYFLRKYGPNYSLQNDQPSHEMSQHCLFPIDVN</sequence>
<dbReference type="Proteomes" id="UP000027138">
    <property type="component" value="Unassembled WGS sequence"/>
</dbReference>
<protein>
    <submittedName>
        <fullName evidence="1">Uncharacterized protein</fullName>
    </submittedName>
</protein>
<dbReference type="EMBL" id="KK915005">
    <property type="protein sequence ID" value="KDP24981.1"/>
    <property type="molecule type" value="Genomic_DNA"/>
</dbReference>
<proteinExistence type="predicted"/>
<reference evidence="1 2" key="1">
    <citation type="journal article" date="2014" name="PLoS ONE">
        <title>Global Analysis of Gene Expression Profiles in Physic Nut (Jatropha curcas L.) Seedlings Exposed to Salt Stress.</title>
        <authorList>
            <person name="Zhang L."/>
            <person name="Zhang C."/>
            <person name="Wu P."/>
            <person name="Chen Y."/>
            <person name="Li M."/>
            <person name="Jiang H."/>
            <person name="Wu G."/>
        </authorList>
    </citation>
    <scope>NUCLEOTIDE SEQUENCE [LARGE SCALE GENOMIC DNA]</scope>
    <source>
        <strain evidence="2">cv. GZQX0401</strain>
        <tissue evidence="1">Young leaves</tissue>
    </source>
</reference>
<keyword evidence="2" id="KW-1185">Reference proteome</keyword>
<dbReference type="AlphaFoldDB" id="A0A067JLW0"/>
<name>A0A067JLW0_JATCU</name>
<accession>A0A067JLW0</accession>
<organism evidence="1 2">
    <name type="scientific">Jatropha curcas</name>
    <name type="common">Barbados nut</name>
    <dbReference type="NCBI Taxonomy" id="180498"/>
    <lineage>
        <taxon>Eukaryota</taxon>
        <taxon>Viridiplantae</taxon>
        <taxon>Streptophyta</taxon>
        <taxon>Embryophyta</taxon>
        <taxon>Tracheophyta</taxon>
        <taxon>Spermatophyta</taxon>
        <taxon>Magnoliopsida</taxon>
        <taxon>eudicotyledons</taxon>
        <taxon>Gunneridae</taxon>
        <taxon>Pentapetalae</taxon>
        <taxon>rosids</taxon>
        <taxon>fabids</taxon>
        <taxon>Malpighiales</taxon>
        <taxon>Euphorbiaceae</taxon>
        <taxon>Crotonoideae</taxon>
        <taxon>Jatropheae</taxon>
        <taxon>Jatropha</taxon>
    </lineage>
</organism>